<name>M0MRJ8_9EURY</name>
<proteinExistence type="predicted"/>
<comment type="caution">
    <text evidence="3">The sequence shown here is derived from an EMBL/GenBank/DDBJ whole genome shotgun (WGS) entry which is preliminary data.</text>
</comment>
<organism evidence="3 4">
    <name type="scientific">Halococcus saccharolyticus DSM 5350</name>
    <dbReference type="NCBI Taxonomy" id="1227455"/>
    <lineage>
        <taxon>Archaea</taxon>
        <taxon>Methanobacteriati</taxon>
        <taxon>Methanobacteriota</taxon>
        <taxon>Stenosarchaea group</taxon>
        <taxon>Halobacteria</taxon>
        <taxon>Halobacteriales</taxon>
        <taxon>Halococcaceae</taxon>
        <taxon>Halococcus</taxon>
    </lineage>
</organism>
<dbReference type="PATRIC" id="fig|1227455.4.peg.540"/>
<dbReference type="InterPro" id="IPR014495">
    <property type="entry name" value="UCP018671"/>
</dbReference>
<dbReference type="Pfam" id="PF07760">
    <property type="entry name" value="DUF1616"/>
    <property type="match status" value="1"/>
</dbReference>
<feature type="transmembrane region" description="Helical" evidence="1">
    <location>
        <begin position="146"/>
        <end position="165"/>
    </location>
</feature>
<keyword evidence="1" id="KW-0812">Transmembrane</keyword>
<dbReference type="InterPro" id="IPR011674">
    <property type="entry name" value="DUF1616"/>
</dbReference>
<dbReference type="STRING" id="1227455.C449_02652"/>
<dbReference type="Proteomes" id="UP000011669">
    <property type="component" value="Unassembled WGS sequence"/>
</dbReference>
<dbReference type="AlphaFoldDB" id="M0MRJ8"/>
<accession>M0MRJ8</accession>
<gene>
    <name evidence="3" type="ORF">C449_02652</name>
</gene>
<dbReference type="InParanoid" id="M0MRJ8"/>
<evidence type="ECO:0000259" key="2">
    <source>
        <dbReference type="Pfam" id="PF07760"/>
    </source>
</evidence>
<feature type="transmembrane region" description="Helical" evidence="1">
    <location>
        <begin position="63"/>
        <end position="85"/>
    </location>
</feature>
<dbReference type="OrthoDB" id="82282at2157"/>
<feature type="transmembrane region" description="Helical" evidence="1">
    <location>
        <begin position="91"/>
        <end position="113"/>
    </location>
</feature>
<sequence>MSVVGTIVVLSVPGIRETPLRVLFAFAIVLFLPGYALVTVAFPERSDARTDFPRPITGGIGPIERFVLSVAVSIAIVIVAGFALVVSPVGFGLWAVVFVLSGVTLGATVLAASRRGRLRPEHRYPGALAPLFGEVRGLQRESTIDTAVSILLVVSIVSVGGIVAASTVTPTQSSSTDLFLLAPNGTGQSSATDYPTNLTRGESQPIVVGVTNNGNAPANYTIVTSLQRIDITNSSVSVMNRMQLDEFGLRVRANDTVRERRAIVPPTEGSNLRLAFLLYRGQPPSQPTIKNADREVHLLVNVSASNDGRRTVSTVSNQIGTDLMGSITHTEPDHR</sequence>
<evidence type="ECO:0000256" key="1">
    <source>
        <dbReference type="SAM" id="Phobius"/>
    </source>
</evidence>
<keyword evidence="4" id="KW-1185">Reference proteome</keyword>
<dbReference type="PIRSF" id="PIRSF018671">
    <property type="entry name" value="UCP018671"/>
    <property type="match status" value="1"/>
</dbReference>
<keyword evidence="1" id="KW-1133">Transmembrane helix</keyword>
<protein>
    <recommendedName>
        <fullName evidence="2">DUF1616 domain-containing protein</fullName>
    </recommendedName>
</protein>
<feature type="transmembrane region" description="Helical" evidence="1">
    <location>
        <begin position="20"/>
        <end position="42"/>
    </location>
</feature>
<feature type="domain" description="DUF1616" evidence="2">
    <location>
        <begin position="3"/>
        <end position="301"/>
    </location>
</feature>
<dbReference type="EMBL" id="AOMD01000010">
    <property type="protein sequence ID" value="EMA47065.1"/>
    <property type="molecule type" value="Genomic_DNA"/>
</dbReference>
<dbReference type="RefSeq" id="WP_006076355.1">
    <property type="nucleotide sequence ID" value="NZ_AOMD01000010.1"/>
</dbReference>
<evidence type="ECO:0000313" key="3">
    <source>
        <dbReference type="EMBL" id="EMA47065.1"/>
    </source>
</evidence>
<reference evidence="3 4" key="1">
    <citation type="journal article" date="2014" name="PLoS Genet.">
        <title>Phylogenetically driven sequencing of extremely halophilic archaea reveals strategies for static and dynamic osmo-response.</title>
        <authorList>
            <person name="Becker E.A."/>
            <person name="Seitzer P.M."/>
            <person name="Tritt A."/>
            <person name="Larsen D."/>
            <person name="Krusor M."/>
            <person name="Yao A.I."/>
            <person name="Wu D."/>
            <person name="Madern D."/>
            <person name="Eisen J.A."/>
            <person name="Darling A.E."/>
            <person name="Facciotti M.T."/>
        </authorList>
    </citation>
    <scope>NUCLEOTIDE SEQUENCE [LARGE SCALE GENOMIC DNA]</scope>
    <source>
        <strain evidence="3 4">DSM 5350</strain>
    </source>
</reference>
<evidence type="ECO:0000313" key="4">
    <source>
        <dbReference type="Proteomes" id="UP000011669"/>
    </source>
</evidence>
<keyword evidence="1" id="KW-0472">Membrane</keyword>